<feature type="compositionally biased region" description="Pro residues" evidence="2">
    <location>
        <begin position="314"/>
        <end position="326"/>
    </location>
</feature>
<organism evidence="3">
    <name type="scientific">Aphanomyces astaci</name>
    <name type="common">Crayfish plague agent</name>
    <dbReference type="NCBI Taxonomy" id="112090"/>
    <lineage>
        <taxon>Eukaryota</taxon>
        <taxon>Sar</taxon>
        <taxon>Stramenopiles</taxon>
        <taxon>Oomycota</taxon>
        <taxon>Saprolegniomycetes</taxon>
        <taxon>Saprolegniales</taxon>
        <taxon>Verrucalvaceae</taxon>
        <taxon>Aphanomyces</taxon>
    </lineage>
</organism>
<dbReference type="EMBL" id="KI913130">
    <property type="protein sequence ID" value="ETV78608.1"/>
    <property type="molecule type" value="Genomic_DNA"/>
</dbReference>
<dbReference type="InterPro" id="IPR011990">
    <property type="entry name" value="TPR-like_helical_dom_sf"/>
</dbReference>
<feature type="region of interest" description="Disordered" evidence="2">
    <location>
        <begin position="134"/>
        <end position="168"/>
    </location>
</feature>
<dbReference type="AlphaFoldDB" id="W4GI57"/>
<dbReference type="STRING" id="112090.W4GI57"/>
<evidence type="ECO:0000256" key="2">
    <source>
        <dbReference type="SAM" id="MobiDB-lite"/>
    </source>
</evidence>
<gene>
    <name evidence="3" type="ORF">H257_08103</name>
</gene>
<dbReference type="InterPro" id="IPR019734">
    <property type="entry name" value="TPR_rpt"/>
</dbReference>
<dbReference type="InterPro" id="IPR000048">
    <property type="entry name" value="IQ_motif_EF-hand-BS"/>
</dbReference>
<keyword evidence="1" id="KW-0802">TPR repeat</keyword>
<dbReference type="OrthoDB" id="75869at2759"/>
<dbReference type="GeneID" id="20810099"/>
<feature type="region of interest" description="Disordered" evidence="2">
    <location>
        <begin position="281"/>
        <end position="326"/>
    </location>
</feature>
<evidence type="ECO:0008006" key="4">
    <source>
        <dbReference type="Google" id="ProtNLM"/>
    </source>
</evidence>
<accession>W4GI57</accession>
<dbReference type="SMART" id="SM00015">
    <property type="entry name" value="IQ"/>
    <property type="match status" value="4"/>
</dbReference>
<dbReference type="RefSeq" id="XP_009832190.1">
    <property type="nucleotide sequence ID" value="XM_009833888.1"/>
</dbReference>
<dbReference type="PROSITE" id="PS50096">
    <property type="entry name" value="IQ"/>
    <property type="match status" value="2"/>
</dbReference>
<proteinExistence type="predicted"/>
<evidence type="ECO:0000256" key="1">
    <source>
        <dbReference type="PROSITE-ProRule" id="PRU00339"/>
    </source>
</evidence>
<name>W4GI57_APHAT</name>
<dbReference type="InterPro" id="IPR011011">
    <property type="entry name" value="Znf_FYVE_PHD"/>
</dbReference>
<protein>
    <recommendedName>
        <fullName evidence="4">PHD-type domain-containing protein</fullName>
    </recommendedName>
</protein>
<feature type="compositionally biased region" description="Polar residues" evidence="2">
    <location>
        <begin position="134"/>
        <end position="147"/>
    </location>
</feature>
<dbReference type="PROSITE" id="PS50005">
    <property type="entry name" value="TPR"/>
    <property type="match status" value="1"/>
</dbReference>
<dbReference type="Gene3D" id="1.25.40.10">
    <property type="entry name" value="Tetratricopeptide repeat domain"/>
    <property type="match status" value="2"/>
</dbReference>
<dbReference type="SUPFAM" id="SSF48452">
    <property type="entry name" value="TPR-like"/>
    <property type="match status" value="1"/>
</dbReference>
<sequence length="894" mass="101142">MTRRDRRHPCWRCHSDLNAALLVRCVNKDSCESRLHTYCFDPPRIATDDAEPWWCASCTPVQALPSMTTSLPSSPLNQASPSISPIRKQDDTLLYAKKRALPMPRPPRKVPSLVPAVHPLQQIISPAFWTSHHPTTTSQHIATNPFHNESDAETGSPRETTPLHPHNAADPLDWRAFCSDKATGMLLHPPTTTPPRQFKLQRIVLAWVHWRRNHHNDRRRCRIQVHAPDYATKASVASTIMCAGNAGEDRKHADIATKERIWREKYIDDDLTLLDANNDTHYSRNQLKPQPTKPRYVIPPPKVNGTSLTNKPPGLRPPPPKAPKFSPPELIQVDNYTIDLGDTPPSVASHASDAAKALQGQVKQSQADQVAVSRRKRNLHKHLILQDNSTSTDIGTASAAKIQRWYRRLRRDRRLHMERDAAATLINLCIRRYLSRKQHVHDLGRGRATHAAATLLQSQRATDAKLALQMERRRKKARRRIDEFLSKNVVPHLNRRFHAILRVQAFWRRCLCQKAYHRTRRSRALLTIQCAWRQALARRAVTMKRELKAVAVLQRHIRGRYIRRVVLVERKRVAMMETVLALHVIAIDDPATASTGHVLSSLGLYYYGIGQWWAAAASLERACRNGLVRDVPTTAALAYCHHQTWHASYDRFNLTRAHDLYATIVPATPHDPYVLHDYAIVLLERAEYKAGLDVLAHVLAVFPQFQLASTAMLWVAVVLLHLGRGDESIAYFGCLLDTPPSPFTATDMTVLCAVGYGRSHNVEASKQGMQTALAACQGASRTKLTKADMLADLAKRATSLGHYLMAYVVYFYALHRFKTSKADTWFCFADTLRHLGRADEALQALAVAAQLDPAHSLVQTTLGSWPHLPRDAFLHELHHTIDLEFVRHLKHSNL</sequence>
<evidence type="ECO:0000313" key="3">
    <source>
        <dbReference type="EMBL" id="ETV78608.1"/>
    </source>
</evidence>
<dbReference type="VEuPathDB" id="FungiDB:H257_08103"/>
<dbReference type="SUPFAM" id="SSF57903">
    <property type="entry name" value="FYVE/PHD zinc finger"/>
    <property type="match status" value="1"/>
</dbReference>
<reference evidence="3" key="1">
    <citation type="submission" date="2013-12" db="EMBL/GenBank/DDBJ databases">
        <title>The Genome Sequence of Aphanomyces astaci APO3.</title>
        <authorList>
            <consortium name="The Broad Institute Genomics Platform"/>
            <person name="Russ C."/>
            <person name="Tyler B."/>
            <person name="van West P."/>
            <person name="Dieguez-Uribeondo J."/>
            <person name="Young S.K."/>
            <person name="Zeng Q."/>
            <person name="Gargeya S."/>
            <person name="Fitzgerald M."/>
            <person name="Abouelleil A."/>
            <person name="Alvarado L."/>
            <person name="Chapman S.B."/>
            <person name="Gainer-Dewar J."/>
            <person name="Goldberg J."/>
            <person name="Griggs A."/>
            <person name="Gujja S."/>
            <person name="Hansen M."/>
            <person name="Howarth C."/>
            <person name="Imamovic A."/>
            <person name="Ireland A."/>
            <person name="Larimer J."/>
            <person name="McCowan C."/>
            <person name="Murphy C."/>
            <person name="Pearson M."/>
            <person name="Poon T.W."/>
            <person name="Priest M."/>
            <person name="Roberts A."/>
            <person name="Saif S."/>
            <person name="Shea T."/>
            <person name="Sykes S."/>
            <person name="Wortman J."/>
            <person name="Nusbaum C."/>
            <person name="Birren B."/>
        </authorList>
    </citation>
    <scope>NUCLEOTIDE SEQUENCE [LARGE SCALE GENOMIC DNA]</scope>
    <source>
        <strain evidence="3">APO3</strain>
    </source>
</reference>
<dbReference type="Gene3D" id="1.20.5.190">
    <property type="match status" value="1"/>
</dbReference>
<feature type="repeat" description="TPR" evidence="1">
    <location>
        <begin position="822"/>
        <end position="855"/>
    </location>
</feature>